<comment type="caution">
    <text evidence="3">The sequence shown here is derived from an EMBL/GenBank/DDBJ whole genome shotgun (WGS) entry which is preliminary data.</text>
</comment>
<accession>A0A4S2LGL4</accession>
<feature type="region of interest" description="Disordered" evidence="1">
    <location>
        <begin position="168"/>
        <end position="196"/>
    </location>
</feature>
<keyword evidence="2" id="KW-0472">Membrane</keyword>
<evidence type="ECO:0000256" key="1">
    <source>
        <dbReference type="SAM" id="MobiDB-lite"/>
    </source>
</evidence>
<reference evidence="3 4" key="1">
    <citation type="journal article" date="2019" name="BMC Genomics">
        <title>New insights from Opisthorchis felineus genome: update on genomics of the epidemiologically important liver flukes.</title>
        <authorList>
            <person name="Ershov N.I."/>
            <person name="Mordvinov V.A."/>
            <person name="Prokhortchouk E.B."/>
            <person name="Pakharukova M.Y."/>
            <person name="Gunbin K.V."/>
            <person name="Ustyantsev K."/>
            <person name="Genaev M.A."/>
            <person name="Blinov A.G."/>
            <person name="Mazur A."/>
            <person name="Boulygina E."/>
            <person name="Tsygankova S."/>
            <person name="Khrameeva E."/>
            <person name="Chekanov N."/>
            <person name="Fan G."/>
            <person name="Xiao A."/>
            <person name="Zhang H."/>
            <person name="Xu X."/>
            <person name="Yang H."/>
            <person name="Solovyev V."/>
            <person name="Lee S.M."/>
            <person name="Liu X."/>
            <person name="Afonnikov D.A."/>
            <person name="Skryabin K.G."/>
        </authorList>
    </citation>
    <scope>NUCLEOTIDE SEQUENCE [LARGE SCALE GENOMIC DNA]</scope>
    <source>
        <strain evidence="3">AK-0245</strain>
        <tissue evidence="3">Whole organism</tissue>
    </source>
</reference>
<feature type="compositionally biased region" description="Polar residues" evidence="1">
    <location>
        <begin position="182"/>
        <end position="196"/>
    </location>
</feature>
<keyword evidence="4" id="KW-1185">Reference proteome</keyword>
<sequence>MLLSACGAMHWCELPPSVLLFSAANVNQGGGLKNFAFVLFDYALMVTLFFPLTRCNSLLLKIFSNFALFYLAASLGAYNLYAKRASFKDDVLFQQIVTDKPEEAATSPTVIEKHVPIAPDETEEELPEEEQRKRDAFKARRRLLALEGADGLDLKAVLAHRVSLVDNVEEEDEPNWEDSPRTENTVNPMGASFASQSTSFDSCTAYASHEDGANGANHITDSMNS</sequence>
<evidence type="ECO:0000313" key="3">
    <source>
        <dbReference type="EMBL" id="TGZ59949.1"/>
    </source>
</evidence>
<dbReference type="EMBL" id="SJOL01008653">
    <property type="protein sequence ID" value="TGZ59949.1"/>
    <property type="molecule type" value="Genomic_DNA"/>
</dbReference>
<protein>
    <submittedName>
        <fullName evidence="3">Uncharacterized protein</fullName>
    </submittedName>
</protein>
<feature type="transmembrane region" description="Helical" evidence="2">
    <location>
        <begin position="35"/>
        <end position="52"/>
    </location>
</feature>
<evidence type="ECO:0000313" key="4">
    <source>
        <dbReference type="Proteomes" id="UP000308267"/>
    </source>
</evidence>
<dbReference type="OrthoDB" id="6286673at2759"/>
<gene>
    <name evidence="3" type="ORF">CRM22_008808</name>
</gene>
<keyword evidence="2" id="KW-1133">Transmembrane helix</keyword>
<keyword evidence="2" id="KW-0812">Transmembrane</keyword>
<feature type="transmembrane region" description="Helical" evidence="2">
    <location>
        <begin position="58"/>
        <end position="81"/>
    </location>
</feature>
<proteinExistence type="predicted"/>
<dbReference type="AlphaFoldDB" id="A0A4S2LGL4"/>
<name>A0A4S2LGL4_OPIFE</name>
<organism evidence="3 4">
    <name type="scientific">Opisthorchis felineus</name>
    <dbReference type="NCBI Taxonomy" id="147828"/>
    <lineage>
        <taxon>Eukaryota</taxon>
        <taxon>Metazoa</taxon>
        <taxon>Spiralia</taxon>
        <taxon>Lophotrochozoa</taxon>
        <taxon>Platyhelminthes</taxon>
        <taxon>Trematoda</taxon>
        <taxon>Digenea</taxon>
        <taxon>Opisthorchiida</taxon>
        <taxon>Opisthorchiata</taxon>
        <taxon>Opisthorchiidae</taxon>
        <taxon>Opisthorchis</taxon>
    </lineage>
</organism>
<dbReference type="Proteomes" id="UP000308267">
    <property type="component" value="Unassembled WGS sequence"/>
</dbReference>
<evidence type="ECO:0000256" key="2">
    <source>
        <dbReference type="SAM" id="Phobius"/>
    </source>
</evidence>